<sequence length="34" mass="4019">MSISKLVDQQSILDPHFHKVLCRQLIHFNQMVDP</sequence>
<proteinExistence type="predicted"/>
<organism evidence="1 2">
    <name type="scientific">Theobroma cacao</name>
    <name type="common">Cacao</name>
    <name type="synonym">Cocoa</name>
    <dbReference type="NCBI Taxonomy" id="3641"/>
    <lineage>
        <taxon>Eukaryota</taxon>
        <taxon>Viridiplantae</taxon>
        <taxon>Streptophyta</taxon>
        <taxon>Embryophyta</taxon>
        <taxon>Tracheophyta</taxon>
        <taxon>Spermatophyta</taxon>
        <taxon>Magnoliopsida</taxon>
        <taxon>eudicotyledons</taxon>
        <taxon>Gunneridae</taxon>
        <taxon>Pentapetalae</taxon>
        <taxon>rosids</taxon>
        <taxon>malvids</taxon>
        <taxon>Malvales</taxon>
        <taxon>Malvaceae</taxon>
        <taxon>Byttnerioideae</taxon>
        <taxon>Theobroma</taxon>
    </lineage>
</organism>
<dbReference type="EMBL" id="CM001879">
    <property type="protein sequence ID" value="EOX91588.1"/>
    <property type="molecule type" value="Genomic_DNA"/>
</dbReference>
<dbReference type="AlphaFoldDB" id="A0A061DNP8"/>
<gene>
    <name evidence="1" type="ORF">TCM_000727</name>
</gene>
<dbReference type="Proteomes" id="UP000026915">
    <property type="component" value="Chromosome 1"/>
</dbReference>
<evidence type="ECO:0000313" key="1">
    <source>
        <dbReference type="EMBL" id="EOX91588.1"/>
    </source>
</evidence>
<dbReference type="Gramene" id="EOX91588">
    <property type="protein sequence ID" value="EOX91588"/>
    <property type="gene ID" value="TCM_000727"/>
</dbReference>
<accession>A0A061DNP8</accession>
<feature type="non-terminal residue" evidence="1">
    <location>
        <position position="34"/>
    </location>
</feature>
<evidence type="ECO:0000313" key="2">
    <source>
        <dbReference type="Proteomes" id="UP000026915"/>
    </source>
</evidence>
<name>A0A061DNP8_THECC</name>
<dbReference type="HOGENOM" id="CLU_3379741_0_0_1"/>
<reference evidence="1 2" key="1">
    <citation type="journal article" date="2013" name="Genome Biol.">
        <title>The genome sequence of the most widely cultivated cacao type and its use to identify candidate genes regulating pod color.</title>
        <authorList>
            <person name="Motamayor J.C."/>
            <person name="Mockaitis K."/>
            <person name="Schmutz J."/>
            <person name="Haiminen N."/>
            <person name="Iii D.L."/>
            <person name="Cornejo O."/>
            <person name="Findley S.D."/>
            <person name="Zheng P."/>
            <person name="Utro F."/>
            <person name="Royaert S."/>
            <person name="Saski C."/>
            <person name="Jenkins J."/>
            <person name="Podicheti R."/>
            <person name="Zhao M."/>
            <person name="Scheffler B.E."/>
            <person name="Stack J.C."/>
            <person name="Feltus F.A."/>
            <person name="Mustiga G.M."/>
            <person name="Amores F."/>
            <person name="Phillips W."/>
            <person name="Marelli J.P."/>
            <person name="May G.D."/>
            <person name="Shapiro H."/>
            <person name="Ma J."/>
            <person name="Bustamante C.D."/>
            <person name="Schnell R.J."/>
            <person name="Main D."/>
            <person name="Gilbert D."/>
            <person name="Parida L."/>
            <person name="Kuhn D.N."/>
        </authorList>
    </citation>
    <scope>NUCLEOTIDE SEQUENCE [LARGE SCALE GENOMIC DNA]</scope>
    <source>
        <strain evidence="2">cv. Matina 1-6</strain>
    </source>
</reference>
<keyword evidence="2" id="KW-1185">Reference proteome</keyword>
<protein>
    <submittedName>
        <fullName evidence="1">Uncharacterized protein isoform 2</fullName>
    </submittedName>
</protein>
<dbReference type="InParanoid" id="A0A061DNP8"/>